<evidence type="ECO:0000313" key="12">
    <source>
        <dbReference type="Proteomes" id="UP001138709"/>
    </source>
</evidence>
<accession>A0A9X9X5R0</accession>
<dbReference type="EC" id="2.7.13.3" evidence="2"/>
<evidence type="ECO:0000256" key="6">
    <source>
        <dbReference type="ARBA" id="ARBA00022840"/>
    </source>
</evidence>
<dbReference type="EMBL" id="JAAEDL010000001">
    <property type="protein sequence ID" value="MBR0679046.1"/>
    <property type="molecule type" value="Genomic_DNA"/>
</dbReference>
<dbReference type="InterPro" id="IPR003594">
    <property type="entry name" value="HATPase_dom"/>
</dbReference>
<reference evidence="11" key="1">
    <citation type="submission" date="2020-01" db="EMBL/GenBank/DDBJ databases">
        <authorList>
            <person name="Rat A."/>
        </authorList>
    </citation>
    <scope>NUCLEOTIDE SEQUENCE</scope>
    <source>
        <strain evidence="11">LMG 31228</strain>
    </source>
</reference>
<keyword evidence="6" id="KW-0067">ATP-binding</keyword>
<evidence type="ECO:0000256" key="2">
    <source>
        <dbReference type="ARBA" id="ARBA00012438"/>
    </source>
</evidence>
<keyword evidence="4" id="KW-0547">Nucleotide-binding</keyword>
<comment type="catalytic activity">
    <reaction evidence="1">
        <text>ATP + protein L-histidine = ADP + protein N-phospho-L-histidine.</text>
        <dbReference type="EC" id="2.7.13.3"/>
    </reaction>
</comment>
<dbReference type="InterPro" id="IPR004358">
    <property type="entry name" value="Sig_transdc_His_kin-like_C"/>
</dbReference>
<dbReference type="SMART" id="SM00387">
    <property type="entry name" value="HATPase_c"/>
    <property type="match status" value="1"/>
</dbReference>
<keyword evidence="5" id="KW-0418">Kinase</keyword>
<keyword evidence="9" id="KW-1133">Transmembrane helix</keyword>
<evidence type="ECO:0000313" key="11">
    <source>
        <dbReference type="EMBL" id="MBR0679046.1"/>
    </source>
</evidence>
<dbReference type="GO" id="GO:0000160">
    <property type="term" value="P:phosphorelay signal transduction system"/>
    <property type="evidence" value="ECO:0007669"/>
    <property type="project" value="UniProtKB-KW"/>
</dbReference>
<dbReference type="GO" id="GO:0005524">
    <property type="term" value="F:ATP binding"/>
    <property type="evidence" value="ECO:0007669"/>
    <property type="project" value="UniProtKB-KW"/>
</dbReference>
<dbReference type="PANTHER" id="PTHR43065:SF46">
    <property type="entry name" value="C4-DICARBOXYLATE TRANSPORT SENSOR PROTEIN DCTB"/>
    <property type="match status" value="1"/>
</dbReference>
<keyword evidence="9" id="KW-0472">Membrane</keyword>
<dbReference type="PRINTS" id="PR00344">
    <property type="entry name" value="BCTRLSENSOR"/>
</dbReference>
<keyword evidence="7" id="KW-0902">Two-component regulatory system</keyword>
<dbReference type="AlphaFoldDB" id="A0A9X9X5R0"/>
<evidence type="ECO:0000256" key="1">
    <source>
        <dbReference type="ARBA" id="ARBA00000085"/>
    </source>
</evidence>
<sequence>MAVGLAAGGGALLAFILVHAYVNEHRGAIARAVALAEAERTAATAAQLLDEAIGHADMPPAPEQAPRLRLLLQRALPGAAGPEGSAMNAGLPIDILAAQPLPSAIGLTGSRPAEVLPLSGTPAGAPWPFGEVPAGQAPSGRTVVAATVGGLATALAWRPVGTTRFTALAAVPVPVVAGGSLLPWLVALLGGVLGALVALVLRGAAERRYLDAALARARRDHDAAIRTLAERQGLETLGRLTAGVAHEVGNVMQAVEFYLRAMPDSLSDKATLARLIERARAAARRGATGARGLLALARGSARQPVPIDVVPLLTEIADVMQELIGETFTVRLDLPPCLPPVLADSSDLEAMLINLATNSRDAMAQAGSGVLSISAALVGSPDASNVANDLPGGEWIRIDITDTGVGMDAETLARAMEPFFTTKPRGRGTGLGLALAREFAERSGGILRIESAVGSGTRASLFLHPASDGKVPPDADSPATPAEPGAPKGGALSRGSMDAQR</sequence>
<evidence type="ECO:0000259" key="10">
    <source>
        <dbReference type="PROSITE" id="PS50109"/>
    </source>
</evidence>
<dbReference type="Pfam" id="PF02518">
    <property type="entry name" value="HATPase_c"/>
    <property type="match status" value="1"/>
</dbReference>
<evidence type="ECO:0000256" key="4">
    <source>
        <dbReference type="ARBA" id="ARBA00022741"/>
    </source>
</evidence>
<feature type="domain" description="Histidine kinase" evidence="10">
    <location>
        <begin position="243"/>
        <end position="467"/>
    </location>
</feature>
<reference evidence="11" key="2">
    <citation type="journal article" date="2021" name="Syst. Appl. Microbiol.">
        <title>Roseomonas hellenica sp. nov., isolated from roots of wild-growing Alkanna tinctoria.</title>
        <authorList>
            <person name="Rat A."/>
            <person name="Naranjo H.D."/>
            <person name="Lebbe L."/>
            <person name="Cnockaert M."/>
            <person name="Krigas N."/>
            <person name="Grigoriadou K."/>
            <person name="Maloupa E."/>
            <person name="Willems A."/>
        </authorList>
    </citation>
    <scope>NUCLEOTIDE SEQUENCE</scope>
    <source>
        <strain evidence="11">LMG 31228</strain>
    </source>
</reference>
<keyword evidence="9" id="KW-0812">Transmembrane</keyword>
<evidence type="ECO:0000256" key="8">
    <source>
        <dbReference type="SAM" id="MobiDB-lite"/>
    </source>
</evidence>
<dbReference type="SUPFAM" id="SSF55874">
    <property type="entry name" value="ATPase domain of HSP90 chaperone/DNA topoisomerase II/histidine kinase"/>
    <property type="match status" value="1"/>
</dbReference>
<feature type="region of interest" description="Disordered" evidence="8">
    <location>
        <begin position="464"/>
        <end position="501"/>
    </location>
</feature>
<dbReference type="Proteomes" id="UP001138709">
    <property type="component" value="Unassembled WGS sequence"/>
</dbReference>
<evidence type="ECO:0000256" key="7">
    <source>
        <dbReference type="ARBA" id="ARBA00023012"/>
    </source>
</evidence>
<dbReference type="InterPro" id="IPR036890">
    <property type="entry name" value="HATPase_C_sf"/>
</dbReference>
<dbReference type="Gene3D" id="3.30.565.10">
    <property type="entry name" value="Histidine kinase-like ATPase, C-terminal domain"/>
    <property type="match status" value="1"/>
</dbReference>
<proteinExistence type="predicted"/>
<dbReference type="PROSITE" id="PS50109">
    <property type="entry name" value="HIS_KIN"/>
    <property type="match status" value="1"/>
</dbReference>
<gene>
    <name evidence="11" type="ORF">GXW74_00980</name>
</gene>
<dbReference type="InterPro" id="IPR005467">
    <property type="entry name" value="His_kinase_dom"/>
</dbReference>
<evidence type="ECO:0000256" key="9">
    <source>
        <dbReference type="SAM" id="Phobius"/>
    </source>
</evidence>
<evidence type="ECO:0000256" key="5">
    <source>
        <dbReference type="ARBA" id="ARBA00022777"/>
    </source>
</evidence>
<keyword evidence="3" id="KW-0808">Transferase</keyword>
<dbReference type="PANTHER" id="PTHR43065">
    <property type="entry name" value="SENSOR HISTIDINE KINASE"/>
    <property type="match status" value="1"/>
</dbReference>
<dbReference type="GO" id="GO:0004673">
    <property type="term" value="F:protein histidine kinase activity"/>
    <property type="evidence" value="ECO:0007669"/>
    <property type="project" value="UniProtKB-EC"/>
</dbReference>
<dbReference type="RefSeq" id="WP_211844397.1">
    <property type="nucleotide sequence ID" value="NZ_JAAEDL010000001.1"/>
</dbReference>
<name>A0A9X9X5R0_9PROT</name>
<keyword evidence="12" id="KW-1185">Reference proteome</keyword>
<dbReference type="Gene3D" id="1.10.287.130">
    <property type="match status" value="1"/>
</dbReference>
<organism evidence="11 12">
    <name type="scientific">Neoroseomonas eburnea</name>
    <dbReference type="NCBI Taxonomy" id="1346889"/>
    <lineage>
        <taxon>Bacteria</taxon>
        <taxon>Pseudomonadati</taxon>
        <taxon>Pseudomonadota</taxon>
        <taxon>Alphaproteobacteria</taxon>
        <taxon>Acetobacterales</taxon>
        <taxon>Acetobacteraceae</taxon>
        <taxon>Neoroseomonas</taxon>
    </lineage>
</organism>
<evidence type="ECO:0000256" key="3">
    <source>
        <dbReference type="ARBA" id="ARBA00022679"/>
    </source>
</evidence>
<feature type="transmembrane region" description="Helical" evidence="9">
    <location>
        <begin position="181"/>
        <end position="201"/>
    </location>
</feature>
<comment type="caution">
    <text evidence="11">The sequence shown here is derived from an EMBL/GenBank/DDBJ whole genome shotgun (WGS) entry which is preliminary data.</text>
</comment>
<protein>
    <recommendedName>
        <fullName evidence="2">histidine kinase</fullName>
        <ecNumber evidence="2">2.7.13.3</ecNumber>
    </recommendedName>
</protein>